<reference evidence="9" key="1">
    <citation type="submission" date="2022-05" db="EMBL/GenBank/DDBJ databases">
        <title>Schlegelella sp. nov., isolated from mangrove soil.</title>
        <authorList>
            <person name="Liu Y."/>
            <person name="Ge X."/>
            <person name="Liu W."/>
        </authorList>
    </citation>
    <scope>NUCLEOTIDE SEQUENCE</scope>
    <source>
        <strain evidence="9">S2-27</strain>
    </source>
</reference>
<evidence type="ECO:0000313" key="9">
    <source>
        <dbReference type="EMBL" id="MCM5681256.1"/>
    </source>
</evidence>
<dbReference type="Gene3D" id="3.90.400.10">
    <property type="entry name" value="Oligo-1,6-glucosidase, Domain 2"/>
    <property type="match status" value="1"/>
</dbReference>
<dbReference type="InterPro" id="IPR011009">
    <property type="entry name" value="Kinase-like_dom_sf"/>
</dbReference>
<evidence type="ECO:0000256" key="6">
    <source>
        <dbReference type="ARBA" id="ARBA00023235"/>
    </source>
</evidence>
<accession>A0ABT0YT18</accession>
<dbReference type="Pfam" id="PF16657">
    <property type="entry name" value="Malt_amylase_C"/>
    <property type="match status" value="1"/>
</dbReference>
<evidence type="ECO:0000259" key="8">
    <source>
        <dbReference type="SMART" id="SM00642"/>
    </source>
</evidence>
<keyword evidence="6 9" id="KW-0413">Isomerase</keyword>
<comment type="similarity">
    <text evidence="2">Belongs to the glycosyl hydrolase 13 family. TreS subfamily.</text>
</comment>
<keyword evidence="4" id="KW-0479">Metal-binding</keyword>
<dbReference type="PANTHER" id="PTHR10357:SF219">
    <property type="entry name" value="MALTOSE ALPHA-D-GLUCOSYLTRANSFERASE"/>
    <property type="match status" value="1"/>
</dbReference>
<evidence type="ECO:0000256" key="2">
    <source>
        <dbReference type="ARBA" id="ARBA00005496"/>
    </source>
</evidence>
<evidence type="ECO:0000256" key="7">
    <source>
        <dbReference type="ARBA" id="ARBA00031378"/>
    </source>
</evidence>
<evidence type="ECO:0000256" key="5">
    <source>
        <dbReference type="ARBA" id="ARBA00022837"/>
    </source>
</evidence>
<comment type="catalytic activity">
    <reaction evidence="1">
        <text>D-maltose = alpha,alpha-trehalose</text>
        <dbReference type="Rhea" id="RHEA:15145"/>
        <dbReference type="ChEBI" id="CHEBI:16551"/>
        <dbReference type="ChEBI" id="CHEBI:17306"/>
        <dbReference type="EC" id="5.4.99.16"/>
    </reaction>
</comment>
<dbReference type="PANTHER" id="PTHR10357">
    <property type="entry name" value="ALPHA-AMYLASE FAMILY MEMBER"/>
    <property type="match status" value="1"/>
</dbReference>
<dbReference type="NCBIfam" id="TIGR02457">
    <property type="entry name" value="TreS_Cterm"/>
    <property type="match status" value="1"/>
</dbReference>
<dbReference type="InterPro" id="IPR045857">
    <property type="entry name" value="O16G_dom_2"/>
</dbReference>
<dbReference type="EC" id="5.4.99.16" evidence="3"/>
<dbReference type="RefSeq" id="WP_251779734.1">
    <property type="nucleotide sequence ID" value="NZ_JAMKFE010000010.1"/>
</dbReference>
<keyword evidence="10" id="KW-1185">Reference proteome</keyword>
<dbReference type="SUPFAM" id="SSF51445">
    <property type="entry name" value="(Trans)glycosidases"/>
    <property type="match status" value="1"/>
</dbReference>
<dbReference type="NCBIfam" id="TIGR02456">
    <property type="entry name" value="treS_nterm"/>
    <property type="match status" value="1"/>
</dbReference>
<dbReference type="SMART" id="SM00642">
    <property type="entry name" value="Aamy"/>
    <property type="match status" value="1"/>
</dbReference>
<evidence type="ECO:0000313" key="10">
    <source>
        <dbReference type="Proteomes" id="UP001165541"/>
    </source>
</evidence>
<feature type="domain" description="Glycosyl hydrolase family 13 catalytic" evidence="8">
    <location>
        <begin position="34"/>
        <end position="433"/>
    </location>
</feature>
<dbReference type="GO" id="GO:0047471">
    <property type="term" value="F:maltose alpha-D-glucosyltransferase activity"/>
    <property type="evidence" value="ECO:0007669"/>
    <property type="project" value="UniProtKB-EC"/>
</dbReference>
<dbReference type="InterPro" id="IPR006047">
    <property type="entry name" value="GH13_cat_dom"/>
</dbReference>
<dbReference type="Proteomes" id="UP001165541">
    <property type="component" value="Unassembled WGS sequence"/>
</dbReference>
<dbReference type="EMBL" id="JAMKFE010000010">
    <property type="protein sequence ID" value="MCM5681256.1"/>
    <property type="molecule type" value="Genomic_DNA"/>
</dbReference>
<organism evidence="9 10">
    <name type="scientific">Caldimonas mangrovi</name>
    <dbReference type="NCBI Taxonomy" id="2944811"/>
    <lineage>
        <taxon>Bacteria</taxon>
        <taxon>Pseudomonadati</taxon>
        <taxon>Pseudomonadota</taxon>
        <taxon>Betaproteobacteria</taxon>
        <taxon>Burkholderiales</taxon>
        <taxon>Sphaerotilaceae</taxon>
        <taxon>Caldimonas</taxon>
    </lineage>
</organism>
<keyword evidence="5" id="KW-0106">Calcium</keyword>
<protein>
    <recommendedName>
        <fullName evidence="3">maltose alpha-D-glucosyltransferase</fullName>
        <ecNumber evidence="3">5.4.99.16</ecNumber>
    </recommendedName>
    <alternativeName>
        <fullName evidence="7">Maltose alpha-D-glucosyltransferase</fullName>
    </alternativeName>
</protein>
<dbReference type="InterPro" id="IPR017853">
    <property type="entry name" value="GH"/>
</dbReference>
<dbReference type="Gene3D" id="2.60.40.1180">
    <property type="entry name" value="Golgi alpha-mannosidase II"/>
    <property type="match status" value="1"/>
</dbReference>
<dbReference type="InterPro" id="IPR013780">
    <property type="entry name" value="Glyco_hydro_b"/>
</dbReference>
<comment type="caution">
    <text evidence="9">The sequence shown here is derived from an EMBL/GenBank/DDBJ whole genome shotgun (WGS) entry which is preliminary data.</text>
</comment>
<evidence type="ECO:0000256" key="4">
    <source>
        <dbReference type="ARBA" id="ARBA00022723"/>
    </source>
</evidence>
<dbReference type="SUPFAM" id="SSF51011">
    <property type="entry name" value="Glycosyl hydrolase domain"/>
    <property type="match status" value="1"/>
</dbReference>
<dbReference type="CDD" id="cd11334">
    <property type="entry name" value="AmyAc_TreS"/>
    <property type="match status" value="1"/>
</dbReference>
<name>A0ABT0YT18_9BURK</name>
<evidence type="ECO:0000256" key="1">
    <source>
        <dbReference type="ARBA" id="ARBA00001595"/>
    </source>
</evidence>
<dbReference type="Gene3D" id="3.20.20.80">
    <property type="entry name" value="Glycosidases"/>
    <property type="match status" value="1"/>
</dbReference>
<sequence length="1119" mass="127610">MNAPRTPNLEQPAAGLILPGDDTSLWYKDAVIYQLNVKAFFDSNDDGMGDFRGVASKLDYVKDLGVNTLWLMPFYPSPLKDDGYDIARYEDIHPQHGTLDDFKLMLEEAHKRDLRVITELVINHTSDQHPWFQRARSAPPGSPERDFYVWSDTDQKYRGTRIIFTDTETSNWAWDPVAKAYYWHRFFSHQPDLNFDNPLVLEAVFKVMRFWLDMGVDGFRLDAIPYLVERDGTNNENLPETHVVIKQLRAAIDANYSNRFLLAEANQWPEDVRDYFGEGDECHAAYHFPLMPRIYMAIAQEDRYPVVEIMQQTPEIPPTCQWTIFLRNHDELTLEMVTSKERDYMYNMYAADPRARINLGIRRRLAPLMDNDMDRIKLMNSLLLSMPGSPIIYYGDELGMGDNVFIGDRNGVRTPMQWSPDRNAGFSRADPQRLYLPPIMDAVYGYEAVNVEAQMRDPSSLLNWMRRMLAVRQTSHAFGRGTLSFLRPGNRKILAYLREYGDDTILCVANLSRSAQPVELNLARFKSRVPVELLGRTTFPPIGDLPYLLTLPAHGFYWFRLATDAPVPIWHEEVLPTEDRPVLVLFDGWNSLFRDHVVPWRIGLALKLREQFETDTLPRFIEAQRWYGSKGGEPVQRARLVDHAVWENGPHTWMLTLAELDGPQDQPRYFVPLAMAWEDQDEERLRSISLNAAARVRQQANVGVMGDAFQDDAFARAVIEAIGQGREIATGRGTIRFRPTSAFADLAGENPQGLPVGKPQGQSSNTLVTLDERLFFKGYRRLRAGTNPEYEIGCFLTEQAKFEHCVPVAGVIEYEGRDDTRVTLGIVQAYVPNQGDGWSYTVDYLERYLELRRASTEAVPPDVHGAYLALVETLARRTAQLHIAFAQARGSEAFEPERLTPADLTAYRAQVSSEARATLGMMESSLPTLPEPALGLARHLLEQRDVILQRVEQFTTPPQYGLKTRYHGDYHLAQVLLARNDFVITDFEGEPGRSFEARREKHSPLKDVAGMLRSFSYARAAALRNVAHSPEEHEALAPHAAEWDAQVRLAFLRSYDATARGAELYESLQPGVALLGLFELEKALYELRYELNNRPDWVDIPLHGITALVSRERSPDGTS</sequence>
<dbReference type="Pfam" id="PF00128">
    <property type="entry name" value="Alpha-amylase"/>
    <property type="match status" value="2"/>
</dbReference>
<evidence type="ECO:0000256" key="3">
    <source>
        <dbReference type="ARBA" id="ARBA00012619"/>
    </source>
</evidence>
<proteinExistence type="inferred from homology"/>
<dbReference type="SUPFAM" id="SSF56112">
    <property type="entry name" value="Protein kinase-like (PK-like)"/>
    <property type="match status" value="1"/>
</dbReference>
<dbReference type="Gene3D" id="3.90.1200.10">
    <property type="match status" value="1"/>
</dbReference>
<dbReference type="InterPro" id="IPR012810">
    <property type="entry name" value="TreS/a-amylase_N"/>
</dbReference>
<dbReference type="InterPro" id="IPR012811">
    <property type="entry name" value="TreS_maltokin_C_dom"/>
</dbReference>
<dbReference type="InterPro" id="IPR032091">
    <property type="entry name" value="Malt_amylase-like_C"/>
</dbReference>
<gene>
    <name evidence="9" type="primary">treS</name>
    <name evidence="9" type="ORF">M8A51_17145</name>
</gene>